<feature type="transmembrane region" description="Helical" evidence="7">
    <location>
        <begin position="172"/>
        <end position="197"/>
    </location>
</feature>
<comment type="caution">
    <text evidence="9">The sequence shown here is derived from an EMBL/GenBank/DDBJ whole genome shotgun (WGS) entry which is preliminary data.</text>
</comment>
<keyword evidence="5 7" id="KW-1133">Transmembrane helix</keyword>
<proteinExistence type="predicted"/>
<dbReference type="InterPro" id="IPR031312">
    <property type="entry name" value="Na/sul_symport_CS"/>
</dbReference>
<evidence type="ECO:0000313" key="10">
    <source>
        <dbReference type="Proteomes" id="UP000682713"/>
    </source>
</evidence>
<dbReference type="Pfam" id="PF02080">
    <property type="entry name" value="TrkA_C"/>
    <property type="match status" value="1"/>
</dbReference>
<evidence type="ECO:0000259" key="8">
    <source>
        <dbReference type="PROSITE" id="PS51202"/>
    </source>
</evidence>
<feature type="transmembrane region" description="Helical" evidence="7">
    <location>
        <begin position="97"/>
        <end position="121"/>
    </location>
</feature>
<comment type="subcellular location">
    <subcellularLocation>
        <location evidence="1">Membrane</location>
        <topology evidence="1">Multi-pass membrane protein</topology>
    </subcellularLocation>
</comment>
<gene>
    <name evidence="9" type="ORF">KHA93_06300</name>
</gene>
<dbReference type="InterPro" id="IPR036721">
    <property type="entry name" value="RCK_C_sf"/>
</dbReference>
<dbReference type="InterPro" id="IPR051679">
    <property type="entry name" value="DASS-Related_Transporters"/>
</dbReference>
<feature type="transmembrane region" description="Helical" evidence="7">
    <location>
        <begin position="446"/>
        <end position="466"/>
    </location>
</feature>
<feature type="transmembrane region" description="Helical" evidence="7">
    <location>
        <begin position="141"/>
        <end position="160"/>
    </location>
</feature>
<feature type="transmembrane region" description="Helical" evidence="7">
    <location>
        <begin position="478"/>
        <end position="497"/>
    </location>
</feature>
<evidence type="ECO:0000256" key="2">
    <source>
        <dbReference type="ARBA" id="ARBA00022448"/>
    </source>
</evidence>
<dbReference type="Proteomes" id="UP000682713">
    <property type="component" value="Unassembled WGS sequence"/>
</dbReference>
<feature type="transmembrane region" description="Helical" evidence="7">
    <location>
        <begin position="28"/>
        <end position="45"/>
    </location>
</feature>
<feature type="transmembrane region" description="Helical" evidence="7">
    <location>
        <begin position="529"/>
        <end position="550"/>
    </location>
</feature>
<reference evidence="9 10" key="1">
    <citation type="submission" date="2021-05" db="EMBL/GenBank/DDBJ databases">
        <title>Novel Bacillus species.</title>
        <authorList>
            <person name="Liu G."/>
        </authorList>
    </citation>
    <scope>NUCLEOTIDE SEQUENCE [LARGE SCALE GENOMIC DNA]</scope>
    <source>
        <strain evidence="9 10">FJAT-49732</strain>
    </source>
</reference>
<dbReference type="InterPro" id="IPR006037">
    <property type="entry name" value="RCK_C"/>
</dbReference>
<feature type="domain" description="RCK C-terminal" evidence="8">
    <location>
        <begin position="298"/>
        <end position="382"/>
    </location>
</feature>
<evidence type="ECO:0000256" key="4">
    <source>
        <dbReference type="ARBA" id="ARBA00022737"/>
    </source>
</evidence>
<evidence type="ECO:0000313" key="9">
    <source>
        <dbReference type="EMBL" id="MBS4199265.1"/>
    </source>
</evidence>
<evidence type="ECO:0000256" key="7">
    <source>
        <dbReference type="SAM" id="Phobius"/>
    </source>
</evidence>
<dbReference type="Gene3D" id="3.30.70.1450">
    <property type="entry name" value="Regulator of K+ conductance, C-terminal domain"/>
    <property type="match status" value="2"/>
</dbReference>
<dbReference type="PROSITE" id="PS51202">
    <property type="entry name" value="RCK_C"/>
    <property type="match status" value="2"/>
</dbReference>
<dbReference type="RefSeq" id="WP_213109957.1">
    <property type="nucleotide sequence ID" value="NZ_JAGYPJ010000001.1"/>
</dbReference>
<accession>A0A942YL49</accession>
<evidence type="ECO:0000256" key="1">
    <source>
        <dbReference type="ARBA" id="ARBA00004141"/>
    </source>
</evidence>
<dbReference type="EMBL" id="JAGYPJ010000001">
    <property type="protein sequence ID" value="MBS4199265.1"/>
    <property type="molecule type" value="Genomic_DNA"/>
</dbReference>
<evidence type="ECO:0000256" key="6">
    <source>
        <dbReference type="ARBA" id="ARBA00023136"/>
    </source>
</evidence>
<feature type="transmembrane region" description="Helical" evidence="7">
    <location>
        <begin position="504"/>
        <end position="523"/>
    </location>
</feature>
<keyword evidence="10" id="KW-1185">Reference proteome</keyword>
<dbReference type="GO" id="GO:0008324">
    <property type="term" value="F:monoatomic cation transmembrane transporter activity"/>
    <property type="evidence" value="ECO:0007669"/>
    <property type="project" value="InterPro"/>
</dbReference>
<evidence type="ECO:0000256" key="5">
    <source>
        <dbReference type="ARBA" id="ARBA00022989"/>
    </source>
</evidence>
<protein>
    <submittedName>
        <fullName evidence="9">SLC13 family permease</fullName>
    </submittedName>
</protein>
<feature type="transmembrane region" description="Helical" evidence="7">
    <location>
        <begin position="57"/>
        <end position="76"/>
    </location>
</feature>
<dbReference type="PANTHER" id="PTHR43652">
    <property type="entry name" value="BASIC AMINO ACID ANTIPORTER YFCC-RELATED"/>
    <property type="match status" value="1"/>
</dbReference>
<keyword evidence="4" id="KW-0677">Repeat</keyword>
<dbReference type="SUPFAM" id="SSF116726">
    <property type="entry name" value="TrkA C-terminal domain-like"/>
    <property type="match status" value="2"/>
</dbReference>
<dbReference type="PANTHER" id="PTHR43652:SF2">
    <property type="entry name" value="BASIC AMINO ACID ANTIPORTER YFCC-RELATED"/>
    <property type="match status" value="1"/>
</dbReference>
<evidence type="ECO:0000256" key="3">
    <source>
        <dbReference type="ARBA" id="ARBA00022692"/>
    </source>
</evidence>
<feature type="domain" description="RCK C-terminal" evidence="8">
    <location>
        <begin position="205"/>
        <end position="290"/>
    </location>
</feature>
<keyword evidence="2" id="KW-0813">Transport</keyword>
<name>A0A942YL49_9BACI</name>
<feature type="transmembrane region" description="Helical" evidence="7">
    <location>
        <begin position="570"/>
        <end position="590"/>
    </location>
</feature>
<keyword evidence="3 7" id="KW-0812">Transmembrane</keyword>
<dbReference type="PROSITE" id="PS01271">
    <property type="entry name" value="NA_SULFATE"/>
    <property type="match status" value="1"/>
</dbReference>
<dbReference type="Pfam" id="PF03600">
    <property type="entry name" value="CitMHS"/>
    <property type="match status" value="1"/>
</dbReference>
<feature type="transmembrane region" description="Helical" evidence="7">
    <location>
        <begin position="401"/>
        <end position="434"/>
    </location>
</feature>
<feature type="transmembrane region" description="Helical" evidence="7">
    <location>
        <begin position="6"/>
        <end position="21"/>
    </location>
</feature>
<dbReference type="AlphaFoldDB" id="A0A942YL49"/>
<keyword evidence="6 7" id="KW-0472">Membrane</keyword>
<dbReference type="GO" id="GO:0006813">
    <property type="term" value="P:potassium ion transport"/>
    <property type="evidence" value="ECO:0007669"/>
    <property type="project" value="InterPro"/>
</dbReference>
<dbReference type="InterPro" id="IPR004680">
    <property type="entry name" value="Cit_transptr-like_dom"/>
</dbReference>
<dbReference type="GO" id="GO:0005886">
    <property type="term" value="C:plasma membrane"/>
    <property type="evidence" value="ECO:0007669"/>
    <property type="project" value="TreeGrafter"/>
</dbReference>
<organism evidence="9 10">
    <name type="scientific">Lederbergia citrisecunda</name>
    <dbReference type="NCBI Taxonomy" id="2833583"/>
    <lineage>
        <taxon>Bacteria</taxon>
        <taxon>Bacillati</taxon>
        <taxon>Bacillota</taxon>
        <taxon>Bacilli</taxon>
        <taxon>Bacillales</taxon>
        <taxon>Bacillaceae</taxon>
        <taxon>Lederbergia</taxon>
    </lineage>
</organism>
<sequence length="591" mass="64945">MTIEIGFVILILILMLLGLVFEVTRPDIILFFTLSLLLLSGVLTTEEALNGFSNEGMLTIALLFVVAAAIQKSGIADRVITKLLGNGKSIRKSLFKILIPVTTFSSVLNNTPIVVTLTPILRKWCSDHQLSPSKFLIPLSYATILGGTLTLIGTSTNLVVHGMLLDTGMKGFTFFQIGFVAFPAVILGLLYIILIGYKLLPDHKVLLDKVNEHSKEYISQMEVGLDFPFLNQPVEAAGLRRLKGLFLIEIIRKDEKVSPVKSTTIIRQGDKLIFTGLISTIVELQKIKGLRLKTDSDFSLDMLKNGNTQLVEAVVSHHSTLLYKKIQDSYFRGKFDAGVIAVHRHRERIKSKIGDITLRPGDALLLLCGPDFDKKMSQSNDFYVTTPLTTPSILEDQRKGWFSFILLLAMIILVTLNILSMLKAMIILVCMLLLLKVITPEEAMKSFHFPVLLLIACAFGIGTALLESGTASYLASGLVQFAQPFGILAVIGVLYLVTNILTEIITNSAAAVIMIPISLEVAQQVGVDPIPLVLAITIAASASFSTPIGYQTNLIVYGPGGYKFIDYVKIGIPLNIIVMFSTVFMIYTFWI</sequence>